<accession>A0A4P9WUG8</accession>
<proteinExistence type="predicted"/>
<keyword evidence="2" id="KW-1185">Reference proteome</keyword>
<sequence length="322" mass="35929">MFAGDSVIRWFNKCFVGDKVRKEMIWCSKGEERWCQMQDGDHLLLKMIIQTNEEVKDFMSWSSEHEGWLCGAKELQKSIIVRFAKEVCGVESGVEDDIVVDVHLGTIEIKDAEESSPPILEMRETDVLQAIVGATLGTEDLMNRWKAASKLRMVERVGVGRRGVQVERRGVSVGRHEKGSERGNEEMKIWRDGYMTGGVPLGYEMSHRERGVDVWLEFAMTGGVLWEGGVSQKTSYTNRILGNLGHLFKSSLFSSDPDATGRCTHIGVNPLIRHKHIDVIPFWLGTKISGRSDLPLDNAGSNPESLRSSPGITSSTAYIGLS</sequence>
<name>A0A4P9WUG8_9FUNG</name>
<evidence type="ECO:0000313" key="1">
    <source>
        <dbReference type="EMBL" id="RKO94746.1"/>
    </source>
</evidence>
<dbReference type="EMBL" id="KZ993826">
    <property type="protein sequence ID" value="RKO94746.1"/>
    <property type="molecule type" value="Genomic_DNA"/>
</dbReference>
<dbReference type="AlphaFoldDB" id="A0A4P9WUG8"/>
<organism evidence="1 2">
    <name type="scientific">Blyttiomyces helicus</name>
    <dbReference type="NCBI Taxonomy" id="388810"/>
    <lineage>
        <taxon>Eukaryota</taxon>
        <taxon>Fungi</taxon>
        <taxon>Fungi incertae sedis</taxon>
        <taxon>Chytridiomycota</taxon>
        <taxon>Chytridiomycota incertae sedis</taxon>
        <taxon>Chytridiomycetes</taxon>
        <taxon>Chytridiomycetes incertae sedis</taxon>
        <taxon>Blyttiomyces</taxon>
    </lineage>
</organism>
<dbReference type="Proteomes" id="UP000269721">
    <property type="component" value="Unassembled WGS sequence"/>
</dbReference>
<gene>
    <name evidence="1" type="ORF">BDK51DRAFT_35065</name>
</gene>
<protein>
    <submittedName>
        <fullName evidence="1">Uncharacterized protein</fullName>
    </submittedName>
</protein>
<evidence type="ECO:0000313" key="2">
    <source>
        <dbReference type="Proteomes" id="UP000269721"/>
    </source>
</evidence>
<reference evidence="2" key="1">
    <citation type="journal article" date="2018" name="Nat. Microbiol.">
        <title>Leveraging single-cell genomics to expand the fungal tree of life.</title>
        <authorList>
            <person name="Ahrendt S.R."/>
            <person name="Quandt C.A."/>
            <person name="Ciobanu D."/>
            <person name="Clum A."/>
            <person name="Salamov A."/>
            <person name="Andreopoulos B."/>
            <person name="Cheng J.F."/>
            <person name="Woyke T."/>
            <person name="Pelin A."/>
            <person name="Henrissat B."/>
            <person name="Reynolds N.K."/>
            <person name="Benny G.L."/>
            <person name="Smith M.E."/>
            <person name="James T.Y."/>
            <person name="Grigoriev I.V."/>
        </authorList>
    </citation>
    <scope>NUCLEOTIDE SEQUENCE [LARGE SCALE GENOMIC DNA]</scope>
</reference>